<evidence type="ECO:0000256" key="1">
    <source>
        <dbReference type="ARBA" id="ARBA00022553"/>
    </source>
</evidence>
<evidence type="ECO:0000256" key="2">
    <source>
        <dbReference type="SAM" id="MobiDB-lite"/>
    </source>
</evidence>
<evidence type="ECO:0000313" key="4">
    <source>
        <dbReference type="Proteomes" id="UP001295444"/>
    </source>
</evidence>
<dbReference type="Proteomes" id="UP001295444">
    <property type="component" value="Chromosome 01"/>
</dbReference>
<feature type="compositionally biased region" description="Basic and acidic residues" evidence="2">
    <location>
        <begin position="66"/>
        <end position="88"/>
    </location>
</feature>
<dbReference type="PANTHER" id="PTHR46551:SF1">
    <property type="entry name" value="SAP DOMAIN-CONTAINING RIBONUCLEOPROTEIN"/>
    <property type="match status" value="1"/>
</dbReference>
<dbReference type="AlphaFoldDB" id="A0AAD1VPH7"/>
<reference evidence="3" key="1">
    <citation type="submission" date="2022-03" db="EMBL/GenBank/DDBJ databases">
        <authorList>
            <person name="Alioto T."/>
            <person name="Alioto T."/>
            <person name="Gomez Garrido J."/>
        </authorList>
    </citation>
    <scope>NUCLEOTIDE SEQUENCE</scope>
</reference>
<feature type="compositionally biased region" description="Acidic residues" evidence="2">
    <location>
        <begin position="50"/>
        <end position="65"/>
    </location>
</feature>
<name>A0AAD1VPH7_PELCU</name>
<dbReference type="InterPro" id="IPR052240">
    <property type="entry name" value="SAP_domain_ribonucleoprotein"/>
</dbReference>
<gene>
    <name evidence="3" type="ORF">PECUL_23A039903</name>
</gene>
<sequence length="186" mass="20603">MSFGCLKDYPAARCDVKCSSQSFRITCLQFPAFSVAPEHRPGAAAVQAEEAAEEDVLGDETEEEEQKPSDAPVKEEETPSKPEEKDIDKKLVKIVAGIPQVDRLQKRAERFNVPATVDSKKVARAIRFGLPSTENTGKSTDVLTTTENDEKLKKRKERFGIVTSSASVTDDVEAKKRKRAERFGMV</sequence>
<dbReference type="GO" id="GO:0005634">
    <property type="term" value="C:nucleus"/>
    <property type="evidence" value="ECO:0007669"/>
    <property type="project" value="TreeGrafter"/>
</dbReference>
<dbReference type="PANTHER" id="PTHR46551">
    <property type="entry name" value="SAP DOMAIN-CONTAINING RIBONUCLEOPROTEIN"/>
    <property type="match status" value="1"/>
</dbReference>
<protein>
    <submittedName>
        <fullName evidence="3">SAP domain-containing ribonucleo isoform X2</fullName>
    </submittedName>
</protein>
<proteinExistence type="predicted"/>
<organism evidence="3 4">
    <name type="scientific">Pelobates cultripes</name>
    <name type="common">Western spadefoot toad</name>
    <dbReference type="NCBI Taxonomy" id="61616"/>
    <lineage>
        <taxon>Eukaryota</taxon>
        <taxon>Metazoa</taxon>
        <taxon>Chordata</taxon>
        <taxon>Craniata</taxon>
        <taxon>Vertebrata</taxon>
        <taxon>Euteleostomi</taxon>
        <taxon>Amphibia</taxon>
        <taxon>Batrachia</taxon>
        <taxon>Anura</taxon>
        <taxon>Pelobatoidea</taxon>
        <taxon>Pelobatidae</taxon>
        <taxon>Pelobates</taxon>
    </lineage>
</organism>
<keyword evidence="1" id="KW-0597">Phosphoprotein</keyword>
<dbReference type="GO" id="GO:0016973">
    <property type="term" value="P:poly(A)+ mRNA export from nucleus"/>
    <property type="evidence" value="ECO:0007669"/>
    <property type="project" value="TreeGrafter"/>
</dbReference>
<evidence type="ECO:0000313" key="3">
    <source>
        <dbReference type="EMBL" id="CAH2224342.1"/>
    </source>
</evidence>
<dbReference type="EMBL" id="OW240912">
    <property type="protein sequence ID" value="CAH2224342.1"/>
    <property type="molecule type" value="Genomic_DNA"/>
</dbReference>
<keyword evidence="4" id="KW-1185">Reference proteome</keyword>
<accession>A0AAD1VPH7</accession>
<feature type="region of interest" description="Disordered" evidence="2">
    <location>
        <begin position="39"/>
        <end position="88"/>
    </location>
</feature>